<comment type="caution">
    <text evidence="1">The sequence shown here is derived from an EMBL/GenBank/DDBJ whole genome shotgun (WGS) entry which is preliminary data.</text>
</comment>
<evidence type="ECO:0000313" key="2">
    <source>
        <dbReference type="Proteomes" id="UP000444980"/>
    </source>
</evidence>
<accession>A0A7M3SV77</accession>
<dbReference type="InterPro" id="IPR029063">
    <property type="entry name" value="SAM-dependent_MTases_sf"/>
</dbReference>
<proteinExistence type="predicted"/>
<dbReference type="AlphaFoldDB" id="A0A7M3SV77"/>
<protein>
    <submittedName>
        <fullName evidence="1">Uncharacterized protein</fullName>
    </submittedName>
</protein>
<evidence type="ECO:0000313" key="1">
    <source>
        <dbReference type="EMBL" id="GED96551.1"/>
    </source>
</evidence>
<dbReference type="Gene3D" id="3.40.50.150">
    <property type="entry name" value="Vaccinia Virus protein VP39"/>
    <property type="match status" value="1"/>
</dbReference>
<sequence>MRRQLLPADDQIVECPVSALDRSWFDWVPDAQPVLIIAEGLFMYFEPEEVWSLIGDLAARFPGGSLLFDSIPGWFSRKTLSGLKLTDRYEAPPMPFSLTVDAAARIPERITGITRVDDVMLPTGRGVWANPLLRASSNWRPLRNLRPSITLAHFAP</sequence>
<organism evidence="1 2">
    <name type="scientific">Gordonia crocea</name>
    <dbReference type="NCBI Taxonomy" id="589162"/>
    <lineage>
        <taxon>Bacteria</taxon>
        <taxon>Bacillati</taxon>
        <taxon>Actinomycetota</taxon>
        <taxon>Actinomycetes</taxon>
        <taxon>Mycobacteriales</taxon>
        <taxon>Gordoniaceae</taxon>
        <taxon>Gordonia</taxon>
    </lineage>
</organism>
<dbReference type="Proteomes" id="UP000444980">
    <property type="component" value="Unassembled WGS sequence"/>
</dbReference>
<reference evidence="2" key="1">
    <citation type="submission" date="2019-06" db="EMBL/GenBank/DDBJ databases">
        <title>Gordonia isolated from sludge of a wastewater treatment plant.</title>
        <authorList>
            <person name="Tamura T."/>
            <person name="Aoyama K."/>
            <person name="Kang Y."/>
            <person name="Saito S."/>
            <person name="Akiyama N."/>
            <person name="Yazawa K."/>
            <person name="Gonoi T."/>
            <person name="Mikami Y."/>
        </authorList>
    </citation>
    <scope>NUCLEOTIDE SEQUENCE [LARGE SCALE GENOMIC DNA]</scope>
    <source>
        <strain evidence="2">NBRC 107697</strain>
    </source>
</reference>
<gene>
    <name evidence="1" type="ORF">nbrc107697_05900</name>
</gene>
<name>A0A7M3SV77_9ACTN</name>
<dbReference type="SUPFAM" id="SSF53335">
    <property type="entry name" value="S-adenosyl-L-methionine-dependent methyltransferases"/>
    <property type="match status" value="1"/>
</dbReference>
<keyword evidence="2" id="KW-1185">Reference proteome</keyword>
<dbReference type="EMBL" id="BJOU01000001">
    <property type="protein sequence ID" value="GED96551.1"/>
    <property type="molecule type" value="Genomic_DNA"/>
</dbReference>